<keyword evidence="1" id="KW-1003">Cell membrane</keyword>
<dbReference type="STRING" id="305900.GV64_08710"/>
<dbReference type="InterPro" id="IPR034804">
    <property type="entry name" value="SQR/QFR_C/D"/>
</dbReference>
<dbReference type="EMBL" id="JOJP01000001">
    <property type="protein sequence ID" value="KEI70817.1"/>
    <property type="molecule type" value="Genomic_DNA"/>
</dbReference>
<dbReference type="GO" id="GO:0016020">
    <property type="term" value="C:membrane"/>
    <property type="evidence" value="ECO:0007669"/>
    <property type="project" value="InterPro"/>
</dbReference>
<feature type="transmembrane region" description="Helical" evidence="5">
    <location>
        <begin position="94"/>
        <end position="116"/>
    </location>
</feature>
<feature type="transmembrane region" description="Helical" evidence="5">
    <location>
        <begin position="12"/>
        <end position="39"/>
    </location>
</feature>
<evidence type="ECO:0008006" key="8">
    <source>
        <dbReference type="Google" id="ProtNLM"/>
    </source>
</evidence>
<dbReference type="eggNOG" id="COG3080">
    <property type="taxonomic scope" value="Bacteria"/>
</dbReference>
<keyword evidence="4 5" id="KW-0472">Membrane</keyword>
<evidence type="ECO:0000313" key="6">
    <source>
        <dbReference type="EMBL" id="KEI70817.1"/>
    </source>
</evidence>
<evidence type="ECO:0000256" key="3">
    <source>
        <dbReference type="ARBA" id="ARBA00022989"/>
    </source>
</evidence>
<evidence type="ECO:0000313" key="7">
    <source>
        <dbReference type="Proteomes" id="UP000027997"/>
    </source>
</evidence>
<dbReference type="GO" id="GO:0006106">
    <property type="term" value="P:fumarate metabolic process"/>
    <property type="evidence" value="ECO:0007669"/>
    <property type="project" value="InterPro"/>
</dbReference>
<dbReference type="RefSeq" id="WP_020580563.1">
    <property type="nucleotide sequence ID" value="NZ_JOJP01000001.1"/>
</dbReference>
<dbReference type="SUPFAM" id="SSF81343">
    <property type="entry name" value="Fumarate reductase respiratory complex transmembrane subunits"/>
    <property type="match status" value="1"/>
</dbReference>
<dbReference type="Pfam" id="PF02313">
    <property type="entry name" value="Fumarate_red_D"/>
    <property type="match status" value="1"/>
</dbReference>
<keyword evidence="3 5" id="KW-1133">Transmembrane helix</keyword>
<dbReference type="InterPro" id="IPR003418">
    <property type="entry name" value="Fumarate_red_D"/>
</dbReference>
<evidence type="ECO:0000256" key="4">
    <source>
        <dbReference type="ARBA" id="ARBA00023136"/>
    </source>
</evidence>
<dbReference type="AlphaFoldDB" id="A0A081K9J1"/>
<gene>
    <name evidence="6" type="ORF">GV64_08710</name>
</gene>
<evidence type="ECO:0000256" key="2">
    <source>
        <dbReference type="ARBA" id="ARBA00022692"/>
    </source>
</evidence>
<dbReference type="Proteomes" id="UP000027997">
    <property type="component" value="Unassembled WGS sequence"/>
</dbReference>
<evidence type="ECO:0000256" key="1">
    <source>
        <dbReference type="ARBA" id="ARBA00022475"/>
    </source>
</evidence>
<feature type="transmembrane region" description="Helical" evidence="5">
    <location>
        <begin position="60"/>
        <end position="82"/>
    </location>
</feature>
<evidence type="ECO:0000256" key="5">
    <source>
        <dbReference type="SAM" id="Phobius"/>
    </source>
</evidence>
<keyword evidence="7" id="KW-1185">Reference proteome</keyword>
<comment type="caution">
    <text evidence="6">The sequence shown here is derived from an EMBL/GenBank/DDBJ whole genome shotgun (WGS) entry which is preliminary data.</text>
</comment>
<accession>A0A081K9J1</accession>
<dbReference type="NCBIfam" id="NF003977">
    <property type="entry name" value="PRK05470.1-1"/>
    <property type="match status" value="1"/>
</dbReference>
<dbReference type="Gene3D" id="1.20.1300.10">
    <property type="entry name" value="Fumarate reductase/succinate dehydrogenase, transmembrane subunit"/>
    <property type="match status" value="1"/>
</dbReference>
<sequence length="117" mass="12718">MSNKRHIEPLLWSLFGAGGTTIAFFFPAIIFVVGLGVPLDIIPAEALSYERMSAFFLESWIGKLALMVALVPSYWACIHRIYHGSHDLGFHPGVGVKVACYGGTLILSLATITLLLV</sequence>
<keyword evidence="2 5" id="KW-0812">Transmembrane</keyword>
<organism evidence="6 7">
    <name type="scientific">Endozoicomonas elysicola</name>
    <dbReference type="NCBI Taxonomy" id="305900"/>
    <lineage>
        <taxon>Bacteria</taxon>
        <taxon>Pseudomonadati</taxon>
        <taxon>Pseudomonadota</taxon>
        <taxon>Gammaproteobacteria</taxon>
        <taxon>Oceanospirillales</taxon>
        <taxon>Endozoicomonadaceae</taxon>
        <taxon>Endozoicomonas</taxon>
    </lineage>
</organism>
<proteinExistence type="predicted"/>
<name>A0A081K9J1_9GAMM</name>
<protein>
    <recommendedName>
        <fullName evidence="8">Fumarate reductase subunit D</fullName>
    </recommendedName>
</protein>
<reference evidence="6 7" key="1">
    <citation type="submission" date="2014-06" db="EMBL/GenBank/DDBJ databases">
        <title>Whole Genome Sequences of Three Symbiotic Endozoicomonas Bacteria.</title>
        <authorList>
            <person name="Neave M.J."/>
            <person name="Apprill A."/>
            <person name="Voolstra C.R."/>
        </authorList>
    </citation>
    <scope>NUCLEOTIDE SEQUENCE [LARGE SCALE GENOMIC DNA]</scope>
    <source>
        <strain evidence="6 7">DSM 22380</strain>
    </source>
</reference>